<protein>
    <submittedName>
        <fullName evidence="1">Uncharacterized protein</fullName>
    </submittedName>
</protein>
<keyword evidence="2" id="KW-1185">Reference proteome</keyword>
<gene>
    <name evidence="1" type="ORF">GCM10012282_79620</name>
</gene>
<organism evidence="1 2">
    <name type="scientific">Streptomyces lacrimifluminis</name>
    <dbReference type="NCBI Taxonomy" id="1500077"/>
    <lineage>
        <taxon>Bacteria</taxon>
        <taxon>Bacillati</taxon>
        <taxon>Actinomycetota</taxon>
        <taxon>Actinomycetes</taxon>
        <taxon>Kitasatosporales</taxon>
        <taxon>Streptomycetaceae</taxon>
        <taxon>Streptomyces</taxon>
    </lineage>
</organism>
<reference evidence="1" key="1">
    <citation type="journal article" date="2014" name="Int. J. Syst. Evol. Microbiol.">
        <title>Complete genome sequence of Corynebacterium casei LMG S-19264T (=DSM 44701T), isolated from a smear-ripened cheese.</title>
        <authorList>
            <consortium name="US DOE Joint Genome Institute (JGI-PGF)"/>
            <person name="Walter F."/>
            <person name="Albersmeier A."/>
            <person name="Kalinowski J."/>
            <person name="Ruckert C."/>
        </authorList>
    </citation>
    <scope>NUCLEOTIDE SEQUENCE</scope>
    <source>
        <strain evidence="1">CGMCC 4.7272</strain>
    </source>
</reference>
<dbReference type="AlphaFoldDB" id="A0A917PCG3"/>
<evidence type="ECO:0000313" key="1">
    <source>
        <dbReference type="EMBL" id="GGJ70875.1"/>
    </source>
</evidence>
<sequence>MRGAMIAVHPPSRTVGRRVIVRCEGRDEMFGTACSDHDLVVFSKGAGPQVPGCLA</sequence>
<proteinExistence type="predicted"/>
<accession>A0A917PCG3</accession>
<comment type="caution">
    <text evidence="1">The sequence shown here is derived from an EMBL/GenBank/DDBJ whole genome shotgun (WGS) entry which is preliminary data.</text>
</comment>
<evidence type="ECO:0000313" key="2">
    <source>
        <dbReference type="Proteomes" id="UP000625682"/>
    </source>
</evidence>
<dbReference type="Proteomes" id="UP000625682">
    <property type="component" value="Unassembled WGS sequence"/>
</dbReference>
<name>A0A917PCG3_9ACTN</name>
<dbReference type="EMBL" id="BMMU01000063">
    <property type="protein sequence ID" value="GGJ70875.1"/>
    <property type="molecule type" value="Genomic_DNA"/>
</dbReference>
<reference evidence="1" key="2">
    <citation type="submission" date="2020-09" db="EMBL/GenBank/DDBJ databases">
        <authorList>
            <person name="Sun Q."/>
            <person name="Zhou Y."/>
        </authorList>
    </citation>
    <scope>NUCLEOTIDE SEQUENCE</scope>
    <source>
        <strain evidence="1">CGMCC 4.7272</strain>
    </source>
</reference>